<evidence type="ECO:0000313" key="3">
    <source>
        <dbReference type="EMBL" id="CAH9140699.1"/>
    </source>
</evidence>
<protein>
    <submittedName>
        <fullName evidence="3">Uncharacterized protein</fullName>
    </submittedName>
</protein>
<dbReference type="EMBL" id="CAMAPF010000123">
    <property type="protein sequence ID" value="CAH9103763.1"/>
    <property type="molecule type" value="Genomic_DNA"/>
</dbReference>
<gene>
    <name evidence="2" type="ORF">CEPIT_LOCUS16539</name>
    <name evidence="3" type="ORF">CEPIT_LOCUS38559</name>
</gene>
<keyword evidence="4" id="KW-1185">Reference proteome</keyword>
<name>A0AAV0G080_9ASTE</name>
<accession>A0AAV0G080</accession>
<feature type="region of interest" description="Disordered" evidence="1">
    <location>
        <begin position="38"/>
        <end position="71"/>
    </location>
</feature>
<dbReference type="AlphaFoldDB" id="A0AAV0G080"/>
<dbReference type="Proteomes" id="UP001152523">
    <property type="component" value="Unassembled WGS sequence"/>
</dbReference>
<comment type="caution">
    <text evidence="3">The sequence shown here is derived from an EMBL/GenBank/DDBJ whole genome shotgun (WGS) entry which is preliminary data.</text>
</comment>
<reference evidence="3" key="1">
    <citation type="submission" date="2022-07" db="EMBL/GenBank/DDBJ databases">
        <authorList>
            <person name="Macas J."/>
            <person name="Novak P."/>
            <person name="Neumann P."/>
        </authorList>
    </citation>
    <scope>NUCLEOTIDE SEQUENCE</scope>
</reference>
<dbReference type="EMBL" id="CAMAPF010001026">
    <property type="protein sequence ID" value="CAH9140699.1"/>
    <property type="molecule type" value="Genomic_DNA"/>
</dbReference>
<organism evidence="3 4">
    <name type="scientific">Cuscuta epithymum</name>
    <dbReference type="NCBI Taxonomy" id="186058"/>
    <lineage>
        <taxon>Eukaryota</taxon>
        <taxon>Viridiplantae</taxon>
        <taxon>Streptophyta</taxon>
        <taxon>Embryophyta</taxon>
        <taxon>Tracheophyta</taxon>
        <taxon>Spermatophyta</taxon>
        <taxon>Magnoliopsida</taxon>
        <taxon>eudicotyledons</taxon>
        <taxon>Gunneridae</taxon>
        <taxon>Pentapetalae</taxon>
        <taxon>asterids</taxon>
        <taxon>lamiids</taxon>
        <taxon>Solanales</taxon>
        <taxon>Convolvulaceae</taxon>
        <taxon>Cuscuteae</taxon>
        <taxon>Cuscuta</taxon>
        <taxon>Cuscuta subgen. Cuscuta</taxon>
    </lineage>
</organism>
<evidence type="ECO:0000313" key="4">
    <source>
        <dbReference type="Proteomes" id="UP001152523"/>
    </source>
</evidence>
<sequence length="71" mass="8159">MFFHLFLYRGRCQRKHPQSPTNPSHSYQAASLRIGGLQNTFSSTIHAPKQGEEEGREVKKRKEGTRRKTCG</sequence>
<evidence type="ECO:0000313" key="2">
    <source>
        <dbReference type="EMBL" id="CAH9103763.1"/>
    </source>
</evidence>
<feature type="compositionally biased region" description="Basic residues" evidence="1">
    <location>
        <begin position="58"/>
        <end position="71"/>
    </location>
</feature>
<proteinExistence type="predicted"/>
<evidence type="ECO:0000256" key="1">
    <source>
        <dbReference type="SAM" id="MobiDB-lite"/>
    </source>
</evidence>